<dbReference type="RefSeq" id="WP_163387160.1">
    <property type="nucleotide sequence ID" value="NZ_JAUFQS010000011.1"/>
</dbReference>
<reference evidence="3" key="1">
    <citation type="journal article" date="2019" name="Int. J. Syst. Evol. Microbiol.">
        <title>The Global Catalogue of Microorganisms (GCM) 10K type strain sequencing project: providing services to taxonomists for standard genome sequencing and annotation.</title>
        <authorList>
            <consortium name="The Broad Institute Genomics Platform"/>
            <consortium name="The Broad Institute Genome Sequencing Center for Infectious Disease"/>
            <person name="Wu L."/>
            <person name="Ma J."/>
        </authorList>
    </citation>
    <scope>NUCLEOTIDE SEQUENCE [LARGE SCALE GENOMIC DNA]</scope>
    <source>
        <strain evidence="3">CECT 7706</strain>
    </source>
</reference>
<evidence type="ECO:0000313" key="2">
    <source>
        <dbReference type="EMBL" id="MDN3688641.1"/>
    </source>
</evidence>
<evidence type="ECO:0000313" key="3">
    <source>
        <dbReference type="Proteomes" id="UP001236663"/>
    </source>
</evidence>
<dbReference type="Pfam" id="PF07593">
    <property type="entry name" value="UnbV_ASPIC"/>
    <property type="match status" value="1"/>
</dbReference>
<keyword evidence="3" id="KW-1185">Reference proteome</keyword>
<dbReference type="InterPro" id="IPR011519">
    <property type="entry name" value="UnbV_ASPIC"/>
</dbReference>
<dbReference type="Proteomes" id="UP001236663">
    <property type="component" value="Unassembled WGS sequence"/>
</dbReference>
<organism evidence="2 3">
    <name type="scientific">Cyclobacterium jeungdonense</name>
    <dbReference type="NCBI Taxonomy" id="708087"/>
    <lineage>
        <taxon>Bacteria</taxon>
        <taxon>Pseudomonadati</taxon>
        <taxon>Bacteroidota</taxon>
        <taxon>Cytophagia</taxon>
        <taxon>Cytophagales</taxon>
        <taxon>Cyclobacteriaceae</taxon>
        <taxon>Cyclobacterium</taxon>
    </lineage>
</organism>
<sequence>MCNGETLFHEHYTARGYISPVEDVIHFGLGIRSIVESLEVYWSNSSSQKLRNVPLNQVIIQDIKDASMIEAHHDSVSILKEPYFREVEEELGLAIDYQERDAGISIYNEPFLTNFPSLVLDGR</sequence>
<name>A0ABT8C8B2_9BACT</name>
<comment type="caution">
    <text evidence="2">The sequence shown here is derived from an EMBL/GenBank/DDBJ whole genome shotgun (WGS) entry which is preliminary data.</text>
</comment>
<evidence type="ECO:0000259" key="1">
    <source>
        <dbReference type="Pfam" id="PF07593"/>
    </source>
</evidence>
<proteinExistence type="predicted"/>
<protein>
    <submittedName>
        <fullName evidence="2">ASPIC/UnbV domain-containing protein</fullName>
    </submittedName>
</protein>
<accession>A0ABT8C8B2</accession>
<dbReference type="EMBL" id="JAUFQS010000011">
    <property type="protein sequence ID" value="MDN3688641.1"/>
    <property type="molecule type" value="Genomic_DNA"/>
</dbReference>
<gene>
    <name evidence="2" type="ORF">QWZ15_12430</name>
</gene>
<feature type="domain" description="ASPIC/UnbV" evidence="1">
    <location>
        <begin position="6"/>
        <end position="58"/>
    </location>
</feature>